<accession>D5H5P0</accession>
<dbReference type="KEGG" id="srm:SRM_00424"/>
<dbReference type="AlphaFoldDB" id="D5H5P0"/>
<proteinExistence type="predicted"/>
<dbReference type="Proteomes" id="UP000000933">
    <property type="component" value="Chromosome"/>
</dbReference>
<sequence>MTGSRPCRMHVMHRRARACPGAWPPTPPLCHETRRAMPDAHSRSADEGAPATQIADVTCRSLASALAQRCADLHGMDVEVARTDPGPPVKIQVRCGGRFEVGLRVAVEHVGGNVYDVFCTIEEGASCRLTYSRPEGAGAPLPLCPRLGRRFSAFVLEELERRLGRWHLRGEED</sequence>
<evidence type="ECO:0000313" key="2">
    <source>
        <dbReference type="Proteomes" id="UP000000933"/>
    </source>
</evidence>
<evidence type="ECO:0000313" key="1">
    <source>
        <dbReference type="EMBL" id="CBH23345.1"/>
    </source>
</evidence>
<reference evidence="2" key="2">
    <citation type="submission" date="2010-04" db="EMBL/GenBank/DDBJ databases">
        <title>Genome sequence of Salinibacter ruber M8.</title>
        <authorList>
            <consortium name="Genoscope"/>
        </authorList>
    </citation>
    <scope>NUCLEOTIDE SEQUENCE [LARGE SCALE GENOMIC DNA]</scope>
    <source>
        <strain evidence="2">M8</strain>
    </source>
</reference>
<protein>
    <submittedName>
        <fullName evidence="1">Uncharacterized protein</fullName>
    </submittedName>
</protein>
<dbReference type="EMBL" id="FP565814">
    <property type="protein sequence ID" value="CBH23345.1"/>
    <property type="molecule type" value="Genomic_DNA"/>
</dbReference>
<dbReference type="HOGENOM" id="CLU_1634205_0_0_10"/>
<organism evidence="1 2">
    <name type="scientific">Salinibacter ruber (strain M8)</name>
    <dbReference type="NCBI Taxonomy" id="761659"/>
    <lineage>
        <taxon>Bacteria</taxon>
        <taxon>Pseudomonadati</taxon>
        <taxon>Rhodothermota</taxon>
        <taxon>Rhodothermia</taxon>
        <taxon>Rhodothermales</taxon>
        <taxon>Salinibacteraceae</taxon>
        <taxon>Salinibacter</taxon>
    </lineage>
</organism>
<reference evidence="1 2" key="1">
    <citation type="journal article" date="2010" name="ISME J.">
        <title>Fine-scale evolution: genomic, phenotypic and ecological differentiation in two coexisting Salinibacter ruber strains.</title>
        <authorList>
            <person name="Pena A."/>
            <person name="Teeling H."/>
            <person name="Huerta-Cepas J."/>
            <person name="Santos F."/>
            <person name="Yarza P."/>
            <person name="Brito-Echeverria J."/>
            <person name="Lucio M."/>
            <person name="Schmitt-Kopplin P."/>
            <person name="Meseguer I."/>
            <person name="Schenowitz C."/>
            <person name="Dossat C."/>
            <person name="Barbe V."/>
            <person name="Dopazo J."/>
            <person name="Rossello-Mora R."/>
            <person name="Schuler M."/>
            <person name="Glockner F.O."/>
            <person name="Amann R."/>
            <person name="Gabaldon T."/>
            <person name="Anton J."/>
        </authorList>
    </citation>
    <scope>NUCLEOTIDE SEQUENCE [LARGE SCALE GENOMIC DNA]</scope>
    <source>
        <strain evidence="1 2">M8</strain>
    </source>
</reference>
<name>D5H5P0_SALRM</name>
<gene>
    <name evidence="1" type="ordered locus">SRM_00424</name>
</gene>